<dbReference type="AlphaFoldDB" id="A0A8S0WZ33"/>
<reference evidence="3 4" key="1">
    <citation type="submission" date="2020-02" db="EMBL/GenBank/DDBJ databases">
        <authorList>
            <person name="Hogendoorn C."/>
        </authorList>
    </citation>
    <scope>NUCLEOTIDE SEQUENCE [LARGE SCALE GENOMIC DNA]</scope>
    <source>
        <strain evidence="3">METHB21</strain>
    </source>
</reference>
<dbReference type="Pfam" id="PF17783">
    <property type="entry name" value="WHD_CvfB"/>
    <property type="match status" value="1"/>
</dbReference>
<dbReference type="GO" id="GO:0003676">
    <property type="term" value="F:nucleic acid binding"/>
    <property type="evidence" value="ECO:0007669"/>
    <property type="project" value="InterPro"/>
</dbReference>
<dbReference type="PANTHER" id="PTHR37296:SF1">
    <property type="entry name" value="CONSERVED VIRULENCE FACTOR B"/>
    <property type="match status" value="1"/>
</dbReference>
<keyword evidence="4" id="KW-1185">Reference proteome</keyword>
<evidence type="ECO:0000313" key="4">
    <source>
        <dbReference type="Proteomes" id="UP000494216"/>
    </source>
</evidence>
<dbReference type="InterPro" id="IPR012340">
    <property type="entry name" value="NA-bd_OB-fold"/>
</dbReference>
<comment type="caution">
    <text evidence="3">The sequence shown here is derived from an EMBL/GenBank/DDBJ whole genome shotgun (WGS) entry which is preliminary data.</text>
</comment>
<protein>
    <recommendedName>
        <fullName evidence="2">S1 motif domain-containing protein</fullName>
    </recommendedName>
</protein>
<dbReference type="InterPro" id="IPR036388">
    <property type="entry name" value="WH-like_DNA-bd_sf"/>
</dbReference>
<name>A0A8S0WZ33_9GAMM</name>
<accession>A0A8S0WZ33</accession>
<feature type="domain" description="S1 motif" evidence="2">
    <location>
        <begin position="92"/>
        <end position="153"/>
    </location>
</feature>
<dbReference type="RefSeq" id="WP_174624908.1">
    <property type="nucleotide sequence ID" value="NZ_CADCXN010000043.1"/>
</dbReference>
<dbReference type="Gene3D" id="1.10.10.10">
    <property type="entry name" value="Winged helix-like DNA-binding domain superfamily/Winged helix DNA-binding domain"/>
    <property type="match status" value="1"/>
</dbReference>
<dbReference type="Pfam" id="PF13509">
    <property type="entry name" value="S1_2"/>
    <property type="match status" value="2"/>
</dbReference>
<dbReference type="Gene3D" id="2.40.50.140">
    <property type="entry name" value="Nucleic acid-binding proteins"/>
    <property type="match status" value="1"/>
</dbReference>
<gene>
    <name evidence="3" type="ORF">METHB2_160002</name>
</gene>
<feature type="domain" description="S1 motif" evidence="2">
    <location>
        <begin position="166"/>
        <end position="228"/>
    </location>
</feature>
<dbReference type="EMBL" id="CADCXN010000043">
    <property type="protein sequence ID" value="CAA9889935.1"/>
    <property type="molecule type" value="Genomic_DNA"/>
</dbReference>
<dbReference type="PANTHER" id="PTHR37296">
    <property type="entry name" value="CONSERVED VIRULENCE FACTOR B"/>
    <property type="match status" value="1"/>
</dbReference>
<sequence>MITIGKLNKLKVVKRQGANIYLGNGTSTVLLADKKLPENCQVGDVLEVFVYVDYDLPARLSAGEPDVSRSDTRPANLWQRHLAATVRTPLAEVGNIAWLKVAALNYAGAFLEWGLPKDLLVPFSEQRHEMEVGKYYLVKVFLDDKKRLAATTRIDGFLSDESVYFKAGQKVSLLIADKTELGVKAIVNNTHWGMLYQNELFQPLSKGQKLEGYIKQIRDDHKIDLSLYQPGYGKVESLTDTILARLQENHGVMMLSDKSPPEAIYAAFGVSKKVFKQAIGALYKKKLISIDKNSIRLI</sequence>
<organism evidence="3 4">
    <name type="scientific">Candidatus Methylobacter favarea</name>
    <dbReference type="NCBI Taxonomy" id="2707345"/>
    <lineage>
        <taxon>Bacteria</taxon>
        <taxon>Pseudomonadati</taxon>
        <taxon>Pseudomonadota</taxon>
        <taxon>Gammaproteobacteria</taxon>
        <taxon>Methylococcales</taxon>
        <taxon>Methylococcaceae</taxon>
        <taxon>Methylobacter</taxon>
    </lineage>
</organism>
<dbReference type="InterPro" id="IPR003029">
    <property type="entry name" value="S1_domain"/>
</dbReference>
<comment type="similarity">
    <text evidence="1">Belongs to the CvfB family.</text>
</comment>
<dbReference type="InterPro" id="IPR014464">
    <property type="entry name" value="CvfB_fam"/>
</dbReference>
<evidence type="ECO:0000259" key="2">
    <source>
        <dbReference type="SMART" id="SM00316"/>
    </source>
</evidence>
<dbReference type="PIRSF" id="PIRSF012524">
    <property type="entry name" value="YitL_S1"/>
    <property type="match status" value="1"/>
</dbReference>
<dbReference type="SMART" id="SM00316">
    <property type="entry name" value="S1"/>
    <property type="match status" value="2"/>
</dbReference>
<dbReference type="Proteomes" id="UP000494216">
    <property type="component" value="Unassembled WGS sequence"/>
</dbReference>
<dbReference type="InterPro" id="IPR040764">
    <property type="entry name" value="CvfB_WH"/>
</dbReference>
<proteinExistence type="inferred from homology"/>
<evidence type="ECO:0000313" key="3">
    <source>
        <dbReference type="EMBL" id="CAA9889935.1"/>
    </source>
</evidence>
<dbReference type="InterPro" id="IPR039566">
    <property type="entry name" value="CvfB_S1_st"/>
</dbReference>
<evidence type="ECO:0000256" key="1">
    <source>
        <dbReference type="PIRNR" id="PIRNR012524"/>
    </source>
</evidence>